<keyword evidence="5" id="KW-1185">Reference proteome</keyword>
<name>A0A2U3EEI8_PURLI</name>
<reference evidence="3" key="1">
    <citation type="submission" date="2015-05" db="EMBL/GenBank/DDBJ databases">
        <authorList>
            <person name="Wang D.B."/>
            <person name="Wang M."/>
        </authorList>
    </citation>
    <scope>NUCLEOTIDE SEQUENCE</scope>
    <source>
        <strain evidence="3">36-1</strain>
    </source>
</reference>
<dbReference type="Proteomes" id="UP001287286">
    <property type="component" value="Unassembled WGS sequence"/>
</dbReference>
<evidence type="ECO:0000256" key="1">
    <source>
        <dbReference type="SAM" id="MobiDB-lite"/>
    </source>
</evidence>
<reference evidence="2" key="3">
    <citation type="submission" date="2023-11" db="EMBL/GenBank/DDBJ databases">
        <authorList>
            <person name="Beijen E."/>
            <person name="Ohm R.A."/>
        </authorList>
    </citation>
    <scope>NUCLEOTIDE SEQUENCE</scope>
    <source>
        <strain evidence="2">CBS 150709</strain>
    </source>
</reference>
<feature type="region of interest" description="Disordered" evidence="1">
    <location>
        <begin position="32"/>
        <end position="55"/>
    </location>
</feature>
<accession>A0A2U3EEI8</accession>
<reference evidence="2 5" key="4">
    <citation type="journal article" date="2024" name="Microbiol. Resour. Announc.">
        <title>Genome annotations for the ascomycete fungi Trichoderma harzianum, Trichoderma aggressivum, and Purpureocillium lilacinum.</title>
        <authorList>
            <person name="Beijen E.P.W."/>
            <person name="Ohm R.A."/>
        </authorList>
    </citation>
    <scope>NUCLEOTIDE SEQUENCE [LARGE SCALE GENOMIC DNA]</scope>
    <source>
        <strain evidence="2 5">CBS 150709</strain>
    </source>
</reference>
<dbReference type="AlphaFoldDB" id="A0A2U3EEI8"/>
<protein>
    <submittedName>
        <fullName evidence="3">Uncharacterized protein</fullName>
    </submittedName>
</protein>
<organism evidence="3 4">
    <name type="scientific">Purpureocillium lilacinum</name>
    <name type="common">Paecilomyces lilacinus</name>
    <dbReference type="NCBI Taxonomy" id="33203"/>
    <lineage>
        <taxon>Eukaryota</taxon>
        <taxon>Fungi</taxon>
        <taxon>Dikarya</taxon>
        <taxon>Ascomycota</taxon>
        <taxon>Pezizomycotina</taxon>
        <taxon>Sordariomycetes</taxon>
        <taxon>Hypocreomycetidae</taxon>
        <taxon>Hypocreales</taxon>
        <taxon>Ophiocordycipitaceae</taxon>
        <taxon>Purpureocillium</taxon>
    </lineage>
</organism>
<comment type="caution">
    <text evidence="3">The sequence shown here is derived from an EMBL/GenBank/DDBJ whole genome shotgun (WGS) entry which is preliminary data.</text>
</comment>
<dbReference type="EMBL" id="LCWV01000005">
    <property type="protein sequence ID" value="PWI72892.1"/>
    <property type="molecule type" value="Genomic_DNA"/>
</dbReference>
<evidence type="ECO:0000313" key="2">
    <source>
        <dbReference type="EMBL" id="KAK4094462.1"/>
    </source>
</evidence>
<gene>
    <name evidence="3" type="ORF">PCL_09907</name>
    <name evidence="2" type="ORF">Purlil1_1067</name>
</gene>
<dbReference type="EMBL" id="JAWRVI010000003">
    <property type="protein sequence ID" value="KAK4094462.1"/>
    <property type="molecule type" value="Genomic_DNA"/>
</dbReference>
<reference evidence="3 4" key="2">
    <citation type="journal article" date="2016" name="Front. Microbiol.">
        <title>Genome and transcriptome sequences reveal the specific parasitism of the nematophagous Purpureocillium lilacinum 36-1.</title>
        <authorList>
            <person name="Xie J."/>
            <person name="Li S."/>
            <person name="Mo C."/>
            <person name="Xiao X."/>
            <person name="Peng D."/>
            <person name="Wang G."/>
            <person name="Xiao Y."/>
        </authorList>
    </citation>
    <scope>NUCLEOTIDE SEQUENCE [LARGE SCALE GENOMIC DNA]</scope>
    <source>
        <strain evidence="3 4">36-1</strain>
    </source>
</reference>
<sequence length="330" mass="35566">MGDDDPKWVKERPHFDVGGEAADAATIAVSHSDDFCNPSNQQDRREHDDRQHGNRRHDDAAAEWFLCCLYKTHSAPPSRAYVIEQAGEYLCSEPSLSHQPSIVARFRRSAMPPRRKTPPPHESAAYALGLALAMDVAPTTARPRPFLVSDHLHVLSPPLTHAMTLLRVRNSFFVLYVRAFTCKGPLPLAPSHRADAASLLLGALLLGIIYSCIVSHDSASTTGKIELLSHGPCIGLAGVQMPPSRVAGMAGLIRSAGPQRGAVAAICRGPTCSQATHASITGIVDDLSLGTLLSFSSGCPDYVTIAVLSSEADRCWFKPSMHAQTMYSSH</sequence>
<evidence type="ECO:0000313" key="3">
    <source>
        <dbReference type="EMBL" id="PWI72892.1"/>
    </source>
</evidence>
<evidence type="ECO:0000313" key="5">
    <source>
        <dbReference type="Proteomes" id="UP001287286"/>
    </source>
</evidence>
<proteinExistence type="predicted"/>
<evidence type="ECO:0000313" key="4">
    <source>
        <dbReference type="Proteomes" id="UP000245956"/>
    </source>
</evidence>
<feature type="compositionally biased region" description="Basic and acidic residues" evidence="1">
    <location>
        <begin position="42"/>
        <end position="55"/>
    </location>
</feature>
<dbReference type="Proteomes" id="UP000245956">
    <property type="component" value="Unassembled WGS sequence"/>
</dbReference>